<evidence type="ECO:0000256" key="12">
    <source>
        <dbReference type="SAM" id="MobiDB-lite"/>
    </source>
</evidence>
<proteinExistence type="inferred from homology"/>
<name>A0ABX0M440_9BURK</name>
<dbReference type="PANTHER" id="PTHR34182">
    <property type="entry name" value="PROTEIN-EXPORT MEMBRANE PROTEIN SECG"/>
    <property type="match status" value="1"/>
</dbReference>
<reference evidence="13 14" key="1">
    <citation type="submission" date="2019-09" db="EMBL/GenBank/DDBJ databases">
        <title>Taxonomy of Antarctic Massilia spp.: description of Massilia rubra sp. nov., Massilia aquatica sp. nov., Massilia mucilaginosa sp. nov., Massilia frigida sp. nov. isolated from streams, lakes and regoliths.</title>
        <authorList>
            <person name="Holochova P."/>
            <person name="Sedlacek I."/>
            <person name="Kralova S."/>
            <person name="Maslanova I."/>
            <person name="Busse H.-J."/>
            <person name="Stankova E."/>
            <person name="Vrbovska V."/>
            <person name="Kovarovic V."/>
            <person name="Bartak M."/>
            <person name="Svec P."/>
            <person name="Pantucek R."/>
        </authorList>
    </citation>
    <scope>NUCLEOTIDE SEQUENCE [LARGE SCALE GENOMIC DNA]</scope>
    <source>
        <strain evidence="13 14">CCM 8693</strain>
    </source>
</reference>
<evidence type="ECO:0000256" key="5">
    <source>
        <dbReference type="ARBA" id="ARBA00022475"/>
    </source>
</evidence>
<evidence type="ECO:0000313" key="13">
    <source>
        <dbReference type="EMBL" id="NHZ41378.1"/>
    </source>
</evidence>
<dbReference type="EMBL" id="VVIW01000007">
    <property type="protein sequence ID" value="NHZ41378.1"/>
    <property type="molecule type" value="Genomic_DNA"/>
</dbReference>
<comment type="caution">
    <text evidence="13">The sequence shown here is derived from an EMBL/GenBank/DDBJ whole genome shotgun (WGS) entry which is preliminary data.</text>
</comment>
<comment type="function">
    <text evidence="11">Involved in protein export. Participates in an early event of protein translocation.</text>
</comment>
<evidence type="ECO:0000256" key="11">
    <source>
        <dbReference type="RuleBase" id="RU365087"/>
    </source>
</evidence>
<keyword evidence="9 11" id="KW-0811">Translocation</keyword>
<keyword evidence="5 11" id="KW-1003">Cell membrane</keyword>
<accession>A0ABX0M440</accession>
<evidence type="ECO:0000256" key="4">
    <source>
        <dbReference type="ARBA" id="ARBA00022448"/>
    </source>
</evidence>
<protein>
    <recommendedName>
        <fullName evidence="3 11">Protein-export membrane protein SecG</fullName>
    </recommendedName>
</protein>
<feature type="compositionally biased region" description="Low complexity" evidence="12">
    <location>
        <begin position="132"/>
        <end position="157"/>
    </location>
</feature>
<organism evidence="13 14">
    <name type="scientific">Massilia aquatica</name>
    <dbReference type="NCBI Taxonomy" id="2609000"/>
    <lineage>
        <taxon>Bacteria</taxon>
        <taxon>Pseudomonadati</taxon>
        <taxon>Pseudomonadota</taxon>
        <taxon>Betaproteobacteria</taxon>
        <taxon>Burkholderiales</taxon>
        <taxon>Oxalobacteraceae</taxon>
        <taxon>Telluria group</taxon>
        <taxon>Massilia</taxon>
    </lineage>
</organism>
<evidence type="ECO:0000256" key="1">
    <source>
        <dbReference type="ARBA" id="ARBA00004651"/>
    </source>
</evidence>
<dbReference type="Pfam" id="PF03840">
    <property type="entry name" value="SecG"/>
    <property type="match status" value="1"/>
</dbReference>
<evidence type="ECO:0000256" key="6">
    <source>
        <dbReference type="ARBA" id="ARBA00022692"/>
    </source>
</evidence>
<dbReference type="RefSeq" id="WP_167077153.1">
    <property type="nucleotide sequence ID" value="NZ_VVIW01000007.1"/>
</dbReference>
<keyword evidence="10 11" id="KW-0472">Membrane</keyword>
<evidence type="ECO:0000256" key="2">
    <source>
        <dbReference type="ARBA" id="ARBA00008445"/>
    </source>
</evidence>
<comment type="subcellular location">
    <subcellularLocation>
        <location evidence="1 11">Cell membrane</location>
        <topology evidence="1 11">Multi-pass membrane protein</topology>
    </subcellularLocation>
</comment>
<keyword evidence="4 11" id="KW-0813">Transport</keyword>
<evidence type="ECO:0000256" key="8">
    <source>
        <dbReference type="ARBA" id="ARBA00022989"/>
    </source>
</evidence>
<feature type="transmembrane region" description="Helical" evidence="11">
    <location>
        <begin position="59"/>
        <end position="77"/>
    </location>
</feature>
<keyword evidence="7 11" id="KW-0653">Protein transport</keyword>
<dbReference type="PRINTS" id="PR01651">
    <property type="entry name" value="SECGEXPORT"/>
</dbReference>
<keyword evidence="14" id="KW-1185">Reference proteome</keyword>
<gene>
    <name evidence="13" type="primary">secG</name>
    <name evidence="13" type="ORF">F1609_14615</name>
</gene>
<evidence type="ECO:0000256" key="9">
    <source>
        <dbReference type="ARBA" id="ARBA00023010"/>
    </source>
</evidence>
<dbReference type="PANTHER" id="PTHR34182:SF1">
    <property type="entry name" value="PROTEIN-EXPORT MEMBRANE PROTEIN SECG"/>
    <property type="match status" value="1"/>
</dbReference>
<evidence type="ECO:0000313" key="14">
    <source>
        <dbReference type="Proteomes" id="UP000819052"/>
    </source>
</evidence>
<sequence>MNTLFNLVVVVQVLSALAIIGLVLLQHGKGADMGAAFGSGASGSLFGATGSSNFMSKSTGVAAAVFFGATLGLAYFAKGHTAVNGGLMDRAAVTAPAPVTGSAAIPTAAPVVTPAAPAAPAAAPAPAPAPATPAADAAAPAAAPANVPVTPANQLPK</sequence>
<dbReference type="Proteomes" id="UP000819052">
    <property type="component" value="Unassembled WGS sequence"/>
</dbReference>
<evidence type="ECO:0000256" key="3">
    <source>
        <dbReference type="ARBA" id="ARBA00017876"/>
    </source>
</evidence>
<keyword evidence="8 11" id="KW-1133">Transmembrane helix</keyword>
<keyword evidence="6 11" id="KW-0812">Transmembrane</keyword>
<comment type="caution">
    <text evidence="11">Lacks conserved residue(s) required for the propagation of feature annotation.</text>
</comment>
<evidence type="ECO:0000256" key="7">
    <source>
        <dbReference type="ARBA" id="ARBA00022927"/>
    </source>
</evidence>
<dbReference type="InterPro" id="IPR004692">
    <property type="entry name" value="SecG"/>
</dbReference>
<comment type="similarity">
    <text evidence="2 11">Belongs to the SecG family.</text>
</comment>
<feature type="region of interest" description="Disordered" evidence="12">
    <location>
        <begin position="116"/>
        <end position="157"/>
    </location>
</feature>
<evidence type="ECO:0000256" key="10">
    <source>
        <dbReference type="ARBA" id="ARBA00023136"/>
    </source>
</evidence>
<dbReference type="NCBIfam" id="TIGR00810">
    <property type="entry name" value="secG"/>
    <property type="match status" value="1"/>
</dbReference>